<dbReference type="Pfam" id="PF00560">
    <property type="entry name" value="LRR_1"/>
    <property type="match status" value="1"/>
</dbReference>
<dbReference type="OrthoDB" id="1394818at2759"/>
<evidence type="ECO:0000256" key="1">
    <source>
        <dbReference type="ARBA" id="ARBA00004167"/>
    </source>
</evidence>
<dbReference type="InterPro" id="IPR032675">
    <property type="entry name" value="LRR_dom_sf"/>
</dbReference>
<dbReference type="AlphaFoldDB" id="A0A7I8L7Y7"/>
<keyword evidence="4" id="KW-0732">Signal</keyword>
<keyword evidence="7" id="KW-0472">Membrane</keyword>
<organism evidence="10 11">
    <name type="scientific">Spirodela intermedia</name>
    <name type="common">Intermediate duckweed</name>
    <dbReference type="NCBI Taxonomy" id="51605"/>
    <lineage>
        <taxon>Eukaryota</taxon>
        <taxon>Viridiplantae</taxon>
        <taxon>Streptophyta</taxon>
        <taxon>Embryophyta</taxon>
        <taxon>Tracheophyta</taxon>
        <taxon>Spermatophyta</taxon>
        <taxon>Magnoliopsida</taxon>
        <taxon>Liliopsida</taxon>
        <taxon>Araceae</taxon>
        <taxon>Lemnoideae</taxon>
        <taxon>Spirodela</taxon>
    </lineage>
</organism>
<evidence type="ECO:0000259" key="9">
    <source>
        <dbReference type="Pfam" id="PF12819"/>
    </source>
</evidence>
<dbReference type="InterPro" id="IPR013210">
    <property type="entry name" value="LRR_N_plant-typ"/>
</dbReference>
<reference evidence="10" key="1">
    <citation type="submission" date="2020-02" db="EMBL/GenBank/DDBJ databases">
        <authorList>
            <person name="Scholz U."/>
            <person name="Mascher M."/>
            <person name="Fiebig A."/>
        </authorList>
    </citation>
    <scope>NUCLEOTIDE SEQUENCE</scope>
</reference>
<keyword evidence="2" id="KW-0433">Leucine-rich repeat</keyword>
<dbReference type="Gene3D" id="3.80.10.10">
    <property type="entry name" value="Ribonuclease Inhibitor"/>
    <property type="match status" value="1"/>
</dbReference>
<protein>
    <submittedName>
        <fullName evidence="10">Uncharacterized protein</fullName>
    </submittedName>
</protein>
<name>A0A7I8L7Y7_SPIIN</name>
<evidence type="ECO:0000256" key="4">
    <source>
        <dbReference type="ARBA" id="ARBA00022729"/>
    </source>
</evidence>
<dbReference type="GO" id="GO:0016020">
    <property type="term" value="C:membrane"/>
    <property type="evidence" value="ECO:0007669"/>
    <property type="project" value="UniProtKB-SubCell"/>
</dbReference>
<evidence type="ECO:0000313" key="10">
    <source>
        <dbReference type="EMBL" id="CAA7405980.1"/>
    </source>
</evidence>
<dbReference type="PANTHER" id="PTHR45631">
    <property type="entry name" value="OS07G0107800 PROTEIN-RELATED"/>
    <property type="match status" value="1"/>
</dbReference>
<gene>
    <name evidence="10" type="ORF">SI8410_12016658</name>
</gene>
<evidence type="ECO:0000259" key="8">
    <source>
        <dbReference type="Pfam" id="PF08263"/>
    </source>
</evidence>
<keyword evidence="3" id="KW-0812">Transmembrane</keyword>
<evidence type="ECO:0000313" key="11">
    <source>
        <dbReference type="Proteomes" id="UP000663760"/>
    </source>
</evidence>
<dbReference type="Pfam" id="PF08263">
    <property type="entry name" value="LRRNT_2"/>
    <property type="match status" value="1"/>
</dbReference>
<keyword evidence="6" id="KW-1133">Transmembrane helix</keyword>
<evidence type="ECO:0000256" key="7">
    <source>
        <dbReference type="ARBA" id="ARBA00023136"/>
    </source>
</evidence>
<evidence type="ECO:0000256" key="3">
    <source>
        <dbReference type="ARBA" id="ARBA00022692"/>
    </source>
</evidence>
<dbReference type="Gene3D" id="2.60.120.430">
    <property type="entry name" value="Galactose-binding lectin"/>
    <property type="match status" value="1"/>
</dbReference>
<dbReference type="PANTHER" id="PTHR45631:SF3">
    <property type="entry name" value="OS05G0393100 PROTEIN"/>
    <property type="match status" value="1"/>
</dbReference>
<evidence type="ECO:0000256" key="2">
    <source>
        <dbReference type="ARBA" id="ARBA00022614"/>
    </source>
</evidence>
<feature type="domain" description="Malectin-like" evidence="9">
    <location>
        <begin position="5"/>
        <end position="212"/>
    </location>
</feature>
<dbReference type="Pfam" id="PF12819">
    <property type="entry name" value="Malectin_like"/>
    <property type="match status" value="1"/>
</dbReference>
<dbReference type="InterPro" id="IPR024788">
    <property type="entry name" value="Malectin-like_Carb-bd_dom"/>
</dbReference>
<keyword evidence="11" id="KW-1185">Reference proteome</keyword>
<evidence type="ECO:0000256" key="5">
    <source>
        <dbReference type="ARBA" id="ARBA00022737"/>
    </source>
</evidence>
<comment type="subcellular location">
    <subcellularLocation>
        <location evidence="1">Membrane</location>
        <topology evidence="1">Single-pass membrane protein</topology>
    </subcellularLocation>
</comment>
<proteinExistence type="predicted"/>
<accession>A0A7I8L7Y7</accession>
<dbReference type="EMBL" id="LR746275">
    <property type="protein sequence ID" value="CAA7405980.1"/>
    <property type="molecule type" value="Genomic_DNA"/>
</dbReference>
<feature type="domain" description="Leucine-rich repeat-containing N-terminal plant-type" evidence="8">
    <location>
        <begin position="223"/>
        <end position="260"/>
    </location>
</feature>
<evidence type="ECO:0000256" key="6">
    <source>
        <dbReference type="ARBA" id="ARBA00022989"/>
    </source>
</evidence>
<dbReference type="FunFam" id="3.80.10.10:FF:000129">
    <property type="entry name" value="Leucine-rich repeat receptor-like kinase"/>
    <property type="match status" value="1"/>
</dbReference>
<sequence>MNMSSYYEGVYKARGSRIRLCLGGNNYTDSDPFISALEMIILEGSVYNSTDFDKYALGLVARSSFGHSGPLFRYPNDTFNRYWQPFVDRTETIRGSSNVSNSELWNRPPRSIFETALVVNRAESMQLQWPHFSLPNASYYIALYFADPSSESSRALDVSINGINFYNNLRVTSSGICIFASKWVLSGATRITLAPSAGSNLPPLINGGEVFSLVKLGGLTESRDVLALEALKKSFVNPPPNWSGDPCLPHEYSWTGIKCSGNSRIRVVKLNLSTMNLSGTLSPEISKLTGLNEIKLGNNNISGQIPNFSRLRNLAKLHLQGNNFSGVLPPSLGRLSNLRELFVEKNRLRGKIPASLLGDDLTFRYLPGNNLSP</sequence>
<dbReference type="InterPro" id="IPR001611">
    <property type="entry name" value="Leu-rich_rpt"/>
</dbReference>
<dbReference type="SUPFAM" id="SSF52058">
    <property type="entry name" value="L domain-like"/>
    <property type="match status" value="1"/>
</dbReference>
<dbReference type="Proteomes" id="UP000663760">
    <property type="component" value="Chromosome 12"/>
</dbReference>
<keyword evidence="5" id="KW-0677">Repeat</keyword>